<dbReference type="AlphaFoldDB" id="A0A8H6WAP2"/>
<organism evidence="1 2">
    <name type="scientific">Mycena indigotica</name>
    <dbReference type="NCBI Taxonomy" id="2126181"/>
    <lineage>
        <taxon>Eukaryota</taxon>
        <taxon>Fungi</taxon>
        <taxon>Dikarya</taxon>
        <taxon>Basidiomycota</taxon>
        <taxon>Agaricomycotina</taxon>
        <taxon>Agaricomycetes</taxon>
        <taxon>Agaricomycetidae</taxon>
        <taxon>Agaricales</taxon>
        <taxon>Marasmiineae</taxon>
        <taxon>Mycenaceae</taxon>
        <taxon>Mycena</taxon>
    </lineage>
</organism>
<dbReference type="PANTHER" id="PTHR40135:SF1">
    <property type="entry name" value="MITOCHONDRIAL PHOSPHATE CARRIER PROTEIN"/>
    <property type="match status" value="1"/>
</dbReference>
<proteinExistence type="predicted"/>
<dbReference type="EMBL" id="JACAZF010000002">
    <property type="protein sequence ID" value="KAF7311789.1"/>
    <property type="molecule type" value="Genomic_DNA"/>
</dbReference>
<sequence length="103" mass="11905">MFSHLFSSRLHPSAPLPALHIAMVLGPRVRQLLPYINFAVAAGALAFQTTVLYPWHHELDEAFRRLKAEQGEVLREYHQLKIERFKDLEKKMGELERRLGSSP</sequence>
<evidence type="ECO:0000313" key="1">
    <source>
        <dbReference type="EMBL" id="KAF7311789.1"/>
    </source>
</evidence>
<reference evidence="1" key="1">
    <citation type="submission" date="2020-05" db="EMBL/GenBank/DDBJ databases">
        <title>Mycena genomes resolve the evolution of fungal bioluminescence.</title>
        <authorList>
            <person name="Tsai I.J."/>
        </authorList>
    </citation>
    <scope>NUCLEOTIDE SEQUENCE</scope>
    <source>
        <strain evidence="1">171206Taipei</strain>
    </source>
</reference>
<keyword evidence="2" id="KW-1185">Reference proteome</keyword>
<protein>
    <submittedName>
        <fullName evidence="1">Mitochondrial phosphate carrier protein</fullName>
    </submittedName>
</protein>
<gene>
    <name evidence="1" type="ORF">MIND_00189400</name>
</gene>
<accession>A0A8H6WAP2</accession>
<evidence type="ECO:0000313" key="2">
    <source>
        <dbReference type="Proteomes" id="UP000636479"/>
    </source>
</evidence>
<name>A0A8H6WAP2_9AGAR</name>
<dbReference type="PANTHER" id="PTHR40135">
    <property type="entry name" value="MITOCHONDRIAL PHOSPHATE CARRIER PROTEIN"/>
    <property type="match status" value="1"/>
</dbReference>
<dbReference type="RefSeq" id="XP_037223897.1">
    <property type="nucleotide sequence ID" value="XM_037358802.1"/>
</dbReference>
<comment type="caution">
    <text evidence="1">The sequence shown here is derived from an EMBL/GenBank/DDBJ whole genome shotgun (WGS) entry which is preliminary data.</text>
</comment>
<dbReference type="OrthoDB" id="9992270at2759"/>
<dbReference type="Proteomes" id="UP000636479">
    <property type="component" value="Unassembled WGS sequence"/>
</dbReference>
<dbReference type="GeneID" id="59341318"/>